<sequence>MSTHPRAAREVIAPGRLFVDDQGAVAQLHGVGIQKFGRRFYAWGEDKTNAGKFGGVACYSSTDLATWTAHGHALPVSPDVPDLAPGRVIERPKVLRNPAGTYVMFLHVESEDYSYARVGWAVADRPEGPYTYLRSERPLGNISRDIGVFADDDGTGYLLSEDREHGLHIYRLSADYLAVEEIVSTTLTPPSDHPAGPHGYESPALVKVDGLYYLFGSDLTGWSTNDNKVATASALAGPWSDWADIAPPGSATYDSQISTIVTVQGSQTTSHVYVGDRWDRDDLFHSAPVWLPVRIGGGAAELEWRDEWTIDTVTGVIA</sequence>
<evidence type="ECO:0000313" key="6">
    <source>
        <dbReference type="Proteomes" id="UP000627369"/>
    </source>
</evidence>
<dbReference type="PANTHER" id="PTHR22925:SF3">
    <property type="entry name" value="GLYCOSYL HYDROLASE FAMILY PROTEIN 43"/>
    <property type="match status" value="1"/>
</dbReference>
<gene>
    <name evidence="5" type="ORF">GCM10017772_02340</name>
</gene>
<proteinExistence type="inferred from homology"/>
<comment type="similarity">
    <text evidence="1 4">Belongs to the glycosyl hydrolase 43 family.</text>
</comment>
<dbReference type="AlphaFoldDB" id="A0A919FGJ8"/>
<dbReference type="PANTHER" id="PTHR22925">
    <property type="entry name" value="GLYCOSYL HYDROLASE 43 FAMILY MEMBER"/>
    <property type="match status" value="1"/>
</dbReference>
<dbReference type="Gene3D" id="2.115.10.20">
    <property type="entry name" value="Glycosyl hydrolase domain, family 43"/>
    <property type="match status" value="1"/>
</dbReference>
<evidence type="ECO:0000256" key="4">
    <source>
        <dbReference type="RuleBase" id="RU361187"/>
    </source>
</evidence>
<protein>
    <submittedName>
        <fullName evidence="5">Glycosyl hydrolase family 43 protein</fullName>
    </submittedName>
</protein>
<evidence type="ECO:0000256" key="3">
    <source>
        <dbReference type="ARBA" id="ARBA00023295"/>
    </source>
</evidence>
<dbReference type="Proteomes" id="UP000627369">
    <property type="component" value="Unassembled WGS sequence"/>
</dbReference>
<name>A0A919FGJ8_9MICO</name>
<dbReference type="Pfam" id="PF04616">
    <property type="entry name" value="Glyco_hydro_43"/>
    <property type="match status" value="1"/>
</dbReference>
<keyword evidence="6" id="KW-1185">Reference proteome</keyword>
<comment type="caution">
    <text evidence="5">The sequence shown here is derived from an EMBL/GenBank/DDBJ whole genome shotgun (WGS) entry which is preliminary data.</text>
</comment>
<dbReference type="InterPro" id="IPR023296">
    <property type="entry name" value="Glyco_hydro_beta-prop_sf"/>
</dbReference>
<reference evidence="5" key="1">
    <citation type="journal article" date="2014" name="Int. J. Syst. Evol. Microbiol.">
        <title>Complete genome sequence of Corynebacterium casei LMG S-19264T (=DSM 44701T), isolated from a smear-ripened cheese.</title>
        <authorList>
            <consortium name="US DOE Joint Genome Institute (JGI-PGF)"/>
            <person name="Walter F."/>
            <person name="Albersmeier A."/>
            <person name="Kalinowski J."/>
            <person name="Ruckert C."/>
        </authorList>
    </citation>
    <scope>NUCLEOTIDE SEQUENCE</scope>
    <source>
        <strain evidence="5">CGMCC 4.7398</strain>
    </source>
</reference>
<evidence type="ECO:0000313" key="5">
    <source>
        <dbReference type="EMBL" id="GHH64980.1"/>
    </source>
</evidence>
<accession>A0A919FGJ8</accession>
<dbReference type="InterPro" id="IPR006710">
    <property type="entry name" value="Glyco_hydro_43"/>
</dbReference>
<dbReference type="RefSeq" id="WP_229872037.1">
    <property type="nucleotide sequence ID" value="NZ_BNAS01000001.1"/>
</dbReference>
<evidence type="ECO:0000256" key="2">
    <source>
        <dbReference type="ARBA" id="ARBA00022801"/>
    </source>
</evidence>
<keyword evidence="2 4" id="KW-0378">Hydrolase</keyword>
<reference evidence="5" key="2">
    <citation type="submission" date="2020-09" db="EMBL/GenBank/DDBJ databases">
        <authorList>
            <person name="Sun Q."/>
            <person name="Zhou Y."/>
        </authorList>
    </citation>
    <scope>NUCLEOTIDE SEQUENCE</scope>
    <source>
        <strain evidence="5">CGMCC 4.7398</strain>
    </source>
</reference>
<dbReference type="GO" id="GO:0005975">
    <property type="term" value="P:carbohydrate metabolic process"/>
    <property type="evidence" value="ECO:0007669"/>
    <property type="project" value="InterPro"/>
</dbReference>
<dbReference type="EMBL" id="BNAS01000001">
    <property type="protein sequence ID" value="GHH64980.1"/>
    <property type="molecule type" value="Genomic_DNA"/>
</dbReference>
<dbReference type="GO" id="GO:0004553">
    <property type="term" value="F:hydrolase activity, hydrolyzing O-glycosyl compounds"/>
    <property type="evidence" value="ECO:0007669"/>
    <property type="project" value="InterPro"/>
</dbReference>
<dbReference type="CDD" id="cd18821">
    <property type="entry name" value="GH43_Pc3Gal43A-like"/>
    <property type="match status" value="1"/>
</dbReference>
<evidence type="ECO:0000256" key="1">
    <source>
        <dbReference type="ARBA" id="ARBA00009865"/>
    </source>
</evidence>
<keyword evidence="3 4" id="KW-0326">Glycosidase</keyword>
<dbReference type="SUPFAM" id="SSF75005">
    <property type="entry name" value="Arabinanase/levansucrase/invertase"/>
    <property type="match status" value="1"/>
</dbReference>
<organism evidence="5 6">
    <name type="scientific">Promicromonospora soli</name>
    <dbReference type="NCBI Taxonomy" id="2035533"/>
    <lineage>
        <taxon>Bacteria</taxon>
        <taxon>Bacillati</taxon>
        <taxon>Actinomycetota</taxon>
        <taxon>Actinomycetes</taxon>
        <taxon>Micrococcales</taxon>
        <taxon>Promicromonosporaceae</taxon>
        <taxon>Promicromonospora</taxon>
    </lineage>
</organism>